<feature type="transmembrane region" description="Helical" evidence="7">
    <location>
        <begin position="323"/>
        <end position="352"/>
    </location>
</feature>
<feature type="transmembrane region" description="Helical" evidence="7">
    <location>
        <begin position="285"/>
        <end position="303"/>
    </location>
</feature>
<evidence type="ECO:0000313" key="9">
    <source>
        <dbReference type="Proteomes" id="UP000011625"/>
    </source>
</evidence>
<dbReference type="PANTHER" id="PTHR21716:SF4">
    <property type="entry name" value="TRANSMEMBRANE PROTEIN 245"/>
    <property type="match status" value="1"/>
</dbReference>
<evidence type="ECO:0000256" key="2">
    <source>
        <dbReference type="ARBA" id="ARBA00009773"/>
    </source>
</evidence>
<evidence type="ECO:0000313" key="8">
    <source>
        <dbReference type="EMBL" id="EMA52775.1"/>
    </source>
</evidence>
<dbReference type="PATRIC" id="fig|1227456.3.peg.2004"/>
<dbReference type="EMBL" id="AOME01000053">
    <property type="protein sequence ID" value="EMA52775.1"/>
    <property type="molecule type" value="Genomic_DNA"/>
</dbReference>
<evidence type="ECO:0000256" key="6">
    <source>
        <dbReference type="SAM" id="MobiDB-lite"/>
    </source>
</evidence>
<keyword evidence="4 7" id="KW-1133">Transmembrane helix</keyword>
<dbReference type="OrthoDB" id="282734at2157"/>
<evidence type="ECO:0000256" key="7">
    <source>
        <dbReference type="SAM" id="Phobius"/>
    </source>
</evidence>
<dbReference type="RefSeq" id="WP_005043082.1">
    <property type="nucleotide sequence ID" value="NZ_AOME01000053.1"/>
</dbReference>
<comment type="subcellular location">
    <subcellularLocation>
        <location evidence="1">Membrane</location>
        <topology evidence="1">Multi-pass membrane protein</topology>
    </subcellularLocation>
</comment>
<feature type="region of interest" description="Disordered" evidence="6">
    <location>
        <begin position="370"/>
        <end position="430"/>
    </location>
</feature>
<feature type="compositionally biased region" description="Acidic residues" evidence="6">
    <location>
        <begin position="376"/>
        <end position="413"/>
    </location>
</feature>
<evidence type="ECO:0000256" key="3">
    <source>
        <dbReference type="ARBA" id="ARBA00022692"/>
    </source>
</evidence>
<comment type="caution">
    <text evidence="8">The sequence shown here is derived from an EMBL/GenBank/DDBJ whole genome shotgun (WGS) entry which is preliminary data.</text>
</comment>
<proteinExistence type="inferred from homology"/>
<feature type="transmembrane region" description="Helical" evidence="7">
    <location>
        <begin position="153"/>
        <end position="175"/>
    </location>
</feature>
<name>M0N7X4_9EURY</name>
<reference evidence="8 9" key="1">
    <citation type="journal article" date="2014" name="PLoS Genet.">
        <title>Phylogenetically driven sequencing of extremely halophilic archaea reveals strategies for static and dynamic osmo-response.</title>
        <authorList>
            <person name="Becker E.A."/>
            <person name="Seitzer P.M."/>
            <person name="Tritt A."/>
            <person name="Larsen D."/>
            <person name="Krusor M."/>
            <person name="Yao A.I."/>
            <person name="Wu D."/>
            <person name="Madern D."/>
            <person name="Eisen J.A."/>
            <person name="Darling A.E."/>
            <person name="Facciotti M.T."/>
        </authorList>
    </citation>
    <scope>NUCLEOTIDE SEQUENCE [LARGE SCALE GENOMIC DNA]</scope>
    <source>
        <strain evidence="8 9">DSM 8989</strain>
    </source>
</reference>
<evidence type="ECO:0000256" key="1">
    <source>
        <dbReference type="ARBA" id="ARBA00004141"/>
    </source>
</evidence>
<evidence type="ECO:0000256" key="4">
    <source>
        <dbReference type="ARBA" id="ARBA00022989"/>
    </source>
</evidence>
<dbReference type="PANTHER" id="PTHR21716">
    <property type="entry name" value="TRANSMEMBRANE PROTEIN"/>
    <property type="match status" value="1"/>
</dbReference>
<dbReference type="AlphaFoldDB" id="M0N7X4"/>
<dbReference type="Pfam" id="PF01594">
    <property type="entry name" value="AI-2E_transport"/>
    <property type="match status" value="1"/>
</dbReference>
<keyword evidence="9" id="KW-1185">Reference proteome</keyword>
<keyword evidence="3 7" id="KW-0812">Transmembrane</keyword>
<sequence>MASVLDGYDRSRIPLWLVAIALGAALAFVVYRYIGTFVLGLFVYYITRPIHRRIADWIPTSSLAAAVSLLSITLPIILLVAYTVSVAVTELQSLAGTNADQLDALVQPILADGGLGIDNLRELVTSAVQNPEQYLGPGGLESLGEALGTTTGYLGAVGNALLHLFIVLALAFYLLRDDHKLAAWFRTELAGERTAAYAYLNAVDRNLKTIYFGNILNAFATAILAAISYNALDVVSPPEIGVPSATLLGLLTGVGSLVPVVGMKIVYIPVALVLAGQAALVDPTLLWFPVVFAAVSLVIVDTIPDLVLRPYVSGRSLHTGSVMIAYIVGPLLFGWYGLFLGPLILVLVVHFARIILPELVRGEAVTTRATAGNPLDPDDVIDVPEPEPVEPAGETDPEDGFETDTDIETEVDEQPQQSSQPSDDGTVEDE</sequence>
<dbReference type="InterPro" id="IPR002549">
    <property type="entry name" value="AI-2E-like"/>
</dbReference>
<evidence type="ECO:0000256" key="5">
    <source>
        <dbReference type="ARBA" id="ARBA00023136"/>
    </source>
</evidence>
<dbReference type="Proteomes" id="UP000011625">
    <property type="component" value="Unassembled WGS sequence"/>
</dbReference>
<feature type="transmembrane region" description="Helical" evidence="7">
    <location>
        <begin position="15"/>
        <end position="45"/>
    </location>
</feature>
<keyword evidence="5 7" id="KW-0472">Membrane</keyword>
<feature type="transmembrane region" description="Helical" evidence="7">
    <location>
        <begin position="249"/>
        <end position="273"/>
    </location>
</feature>
<organism evidence="8 9">
    <name type="scientific">Halococcus salifodinae DSM 8989</name>
    <dbReference type="NCBI Taxonomy" id="1227456"/>
    <lineage>
        <taxon>Archaea</taxon>
        <taxon>Methanobacteriati</taxon>
        <taxon>Methanobacteriota</taxon>
        <taxon>Stenosarchaea group</taxon>
        <taxon>Halobacteria</taxon>
        <taxon>Halobacteriales</taxon>
        <taxon>Halococcaceae</taxon>
        <taxon>Halococcus</taxon>
    </lineage>
</organism>
<accession>M0N7X4</accession>
<dbReference type="GO" id="GO:0016020">
    <property type="term" value="C:membrane"/>
    <property type="evidence" value="ECO:0007669"/>
    <property type="project" value="UniProtKB-SubCell"/>
</dbReference>
<comment type="similarity">
    <text evidence="2">Belongs to the autoinducer-2 exporter (AI-2E) (TC 2.A.86) family.</text>
</comment>
<feature type="transmembrane region" description="Helical" evidence="7">
    <location>
        <begin position="210"/>
        <end position="229"/>
    </location>
</feature>
<feature type="transmembrane region" description="Helical" evidence="7">
    <location>
        <begin position="57"/>
        <end position="84"/>
    </location>
</feature>
<gene>
    <name evidence="8" type="ORF">C450_09918</name>
</gene>
<protein>
    <submittedName>
        <fullName evidence="8">Permease</fullName>
    </submittedName>
</protein>
<dbReference type="STRING" id="1227456.C450_09918"/>